<protein>
    <submittedName>
        <fullName evidence="8">Sulfate_transp domain-containing protein</fullName>
    </submittedName>
</protein>
<dbReference type="WBParaSite" id="GPUH_0001450601-mRNA-1">
    <property type="protein sequence ID" value="GPUH_0001450601-mRNA-1"/>
    <property type="gene ID" value="GPUH_0001450601"/>
</dbReference>
<name>A0A183E0J6_9BILA</name>
<evidence type="ECO:0000256" key="1">
    <source>
        <dbReference type="ARBA" id="ARBA00004141"/>
    </source>
</evidence>
<evidence type="ECO:0000256" key="4">
    <source>
        <dbReference type="ARBA" id="ARBA00023136"/>
    </source>
</evidence>
<evidence type="ECO:0000313" key="7">
    <source>
        <dbReference type="Proteomes" id="UP000271098"/>
    </source>
</evidence>
<accession>A0A183E0J6</accession>
<evidence type="ECO:0000259" key="5">
    <source>
        <dbReference type="Pfam" id="PF00916"/>
    </source>
</evidence>
<organism evidence="8">
    <name type="scientific">Gongylonema pulchrum</name>
    <dbReference type="NCBI Taxonomy" id="637853"/>
    <lineage>
        <taxon>Eukaryota</taxon>
        <taxon>Metazoa</taxon>
        <taxon>Ecdysozoa</taxon>
        <taxon>Nematoda</taxon>
        <taxon>Chromadorea</taxon>
        <taxon>Rhabditida</taxon>
        <taxon>Spirurina</taxon>
        <taxon>Spiruromorpha</taxon>
        <taxon>Spiruroidea</taxon>
        <taxon>Gongylonematidae</taxon>
        <taxon>Gongylonema</taxon>
    </lineage>
</organism>
<dbReference type="AlphaFoldDB" id="A0A183E0J6"/>
<keyword evidence="2" id="KW-0812">Transmembrane</keyword>
<reference evidence="8" key="1">
    <citation type="submission" date="2016-06" db="UniProtKB">
        <authorList>
            <consortium name="WormBaseParasite"/>
        </authorList>
    </citation>
    <scope>IDENTIFICATION</scope>
</reference>
<dbReference type="InterPro" id="IPR001902">
    <property type="entry name" value="SLC26A/SulP_fam"/>
</dbReference>
<proteinExistence type="predicted"/>
<sequence length="108" mass="11724">MAVQGETSSTAFLEQIRKTVGKAGTENLLNCIKRFMPLVSWLPNYSWRHSFFGDLSGGLTMAVLAVPQAIAHSALTGVEAVHGLYSAIFPAFFYIFFGTSRHNALGIA</sequence>
<keyword evidence="3" id="KW-1133">Transmembrane helix</keyword>
<evidence type="ECO:0000313" key="8">
    <source>
        <dbReference type="WBParaSite" id="GPUH_0001450601-mRNA-1"/>
    </source>
</evidence>
<dbReference type="OrthoDB" id="5847125at2759"/>
<dbReference type="GO" id="GO:0016020">
    <property type="term" value="C:membrane"/>
    <property type="evidence" value="ECO:0007669"/>
    <property type="project" value="UniProtKB-SubCell"/>
</dbReference>
<dbReference type="Pfam" id="PF00916">
    <property type="entry name" value="Sulfate_transp"/>
    <property type="match status" value="1"/>
</dbReference>
<evidence type="ECO:0000256" key="3">
    <source>
        <dbReference type="ARBA" id="ARBA00022989"/>
    </source>
</evidence>
<dbReference type="GO" id="GO:0055085">
    <property type="term" value="P:transmembrane transport"/>
    <property type="evidence" value="ECO:0007669"/>
    <property type="project" value="InterPro"/>
</dbReference>
<reference evidence="6 7" key="2">
    <citation type="submission" date="2018-11" db="EMBL/GenBank/DDBJ databases">
        <authorList>
            <consortium name="Pathogen Informatics"/>
        </authorList>
    </citation>
    <scope>NUCLEOTIDE SEQUENCE [LARGE SCALE GENOMIC DNA]</scope>
</reference>
<gene>
    <name evidence="6" type="ORF">GPUH_LOCUS14487</name>
</gene>
<dbReference type="InterPro" id="IPR011547">
    <property type="entry name" value="SLC26A/SulP_dom"/>
</dbReference>
<dbReference type="Proteomes" id="UP000271098">
    <property type="component" value="Unassembled WGS sequence"/>
</dbReference>
<dbReference type="EMBL" id="UYRT01081326">
    <property type="protein sequence ID" value="VDN24252.1"/>
    <property type="molecule type" value="Genomic_DNA"/>
</dbReference>
<comment type="subcellular location">
    <subcellularLocation>
        <location evidence="1">Membrane</location>
        <topology evidence="1">Multi-pass membrane protein</topology>
    </subcellularLocation>
</comment>
<keyword evidence="4" id="KW-0472">Membrane</keyword>
<feature type="domain" description="SLC26A/SulP transporter" evidence="5">
    <location>
        <begin position="51"/>
        <end position="107"/>
    </location>
</feature>
<dbReference type="PANTHER" id="PTHR11814">
    <property type="entry name" value="SULFATE TRANSPORTER"/>
    <property type="match status" value="1"/>
</dbReference>
<evidence type="ECO:0000256" key="2">
    <source>
        <dbReference type="ARBA" id="ARBA00022692"/>
    </source>
</evidence>
<keyword evidence="7" id="KW-1185">Reference proteome</keyword>
<evidence type="ECO:0000313" key="6">
    <source>
        <dbReference type="EMBL" id="VDN24252.1"/>
    </source>
</evidence>